<sequence length="91" mass="10683">MNHTTTDSTVARRLATRYRRLDDAMQAVYNDVLTHCDAIREQTEQRLGTTDEDTIVDDPTYHEALELFGLVFELKTRIQHDLRSLWMGDER</sequence>
<dbReference type="EMBL" id="SNWQ01000061">
    <property type="protein sequence ID" value="TDO27367.1"/>
    <property type="molecule type" value="Genomic_DNA"/>
</dbReference>
<comment type="caution">
    <text evidence="1">The sequence shown here is derived from an EMBL/GenBank/DDBJ whole genome shotgun (WGS) entry which is preliminary data.</text>
</comment>
<accession>A0A4R6IY59</accession>
<dbReference type="OrthoDB" id="3830055at2"/>
<dbReference type="RefSeq" id="WP_133806101.1">
    <property type="nucleotide sequence ID" value="NZ_SNWQ01000061.1"/>
</dbReference>
<proteinExistence type="predicted"/>
<name>A0A4R6IY59_9ACTN</name>
<evidence type="ECO:0000313" key="2">
    <source>
        <dbReference type="Proteomes" id="UP000295388"/>
    </source>
</evidence>
<protein>
    <submittedName>
        <fullName evidence="1">Uncharacterized protein</fullName>
    </submittedName>
</protein>
<keyword evidence="2" id="KW-1185">Reference proteome</keyword>
<organism evidence="1 2">
    <name type="scientific">Kribbella caucasensis</name>
    <dbReference type="NCBI Taxonomy" id="2512215"/>
    <lineage>
        <taxon>Bacteria</taxon>
        <taxon>Bacillati</taxon>
        <taxon>Actinomycetota</taxon>
        <taxon>Actinomycetes</taxon>
        <taxon>Propionibacteriales</taxon>
        <taxon>Kribbellaceae</taxon>
        <taxon>Kribbella</taxon>
    </lineage>
</organism>
<gene>
    <name evidence="1" type="ORF">EV643_16110</name>
</gene>
<dbReference type="Proteomes" id="UP000295388">
    <property type="component" value="Unassembled WGS sequence"/>
</dbReference>
<dbReference type="AlphaFoldDB" id="A0A4R6IY59"/>
<reference evidence="1 2" key="1">
    <citation type="submission" date="2019-03" db="EMBL/GenBank/DDBJ databases">
        <title>Genomic Encyclopedia of Type Strains, Phase III (KMG-III): the genomes of soil and plant-associated and newly described type strains.</title>
        <authorList>
            <person name="Whitman W."/>
        </authorList>
    </citation>
    <scope>NUCLEOTIDE SEQUENCE [LARGE SCALE GENOMIC DNA]</scope>
    <source>
        <strain evidence="1 2">VKM Ac-2527</strain>
    </source>
</reference>
<evidence type="ECO:0000313" key="1">
    <source>
        <dbReference type="EMBL" id="TDO27367.1"/>
    </source>
</evidence>